<dbReference type="AlphaFoldDB" id="A0A0D6ELP8"/>
<dbReference type="SUPFAM" id="SSF53448">
    <property type="entry name" value="Nucleotide-diphospho-sugar transferases"/>
    <property type="match status" value="1"/>
</dbReference>
<keyword evidence="3" id="KW-1185">Reference proteome</keyword>
<dbReference type="InterPro" id="IPR029044">
    <property type="entry name" value="Nucleotide-diphossugar_trans"/>
</dbReference>
<feature type="region of interest" description="Disordered" evidence="1">
    <location>
        <begin position="1"/>
        <end position="26"/>
    </location>
</feature>
<dbReference type="OrthoDB" id="1933107at2759"/>
<gene>
    <name evidence="2" type="primary">SPOSA6832_02462</name>
</gene>
<dbReference type="Proteomes" id="UP000243876">
    <property type="component" value="Unassembled WGS sequence"/>
</dbReference>
<accession>A0A0D6ELP8</accession>
<name>A0A0D6ELP8_SPOSA</name>
<sequence length="755" mass="84854">MRTSTRSPSYSSPQSSPRFPPASSNGASIQRWRNSIAAQVAQLQREGWRKGLLGRARLSRGGPPITPKTALDAVIRTSMRGIWAVWVDEKPSAMHLHADSDLPPRSTKRPAALSRLGQLLVLCLLLLGLREVFSYSRPKPRGKIRVKGRDPFAILAELEPSPSIFTTSLPGSNRLLKVDPVAPDGYVDMRGGDVTAVVLHWKRTENVGVILASLCQYSFIESITVWNNNPDIQLTSRCPASKLRIYNSPRNLLFVARYLACMQGSTPYCFFQDDDWVVQPLRSLYAQFKRDPEGPIVVSTNSEVAALYGLEWCFYRQLVTLCCLTLFVPPAEHPLHTCFSWVGTGAFTSRSHVESFLDTTTSLAYPHEELAHADNSFSLFQNKPPYVLSHKLTQLPQPNGHSDGEGIARNKAYIVRFLLPYFADWMVTVDWRDLQQKGLLHLTRFLFAQFPALPPSTPLPKRPIAIEISPYRHSLSPPLPAHPYAHHVRSPCMPSDACFFLTNIPLLPPPDATPYPGPQRVRSLQEWEEHVGWVARGWVEGGEMWAEEERWALDWPYMNAVDGKPETAFRSADSKSWAVEGYCELAREGDYIGLGLLVPLDAAWAPKVVLHVMLEDIDKFLPWLDVEISADGYHWLPPTHHRPEFACSSTSYRSARPDVSFPNSALLSPHGAAARWADVAATSSRFAAWWRRRSRRSERIKECVVELSSALTNKGEGGWRFVRLVVKRDAEGAERQLQTGWGVYEMWLTAPTSTT</sequence>
<evidence type="ECO:0000313" key="2">
    <source>
        <dbReference type="EMBL" id="CEQ40826.1"/>
    </source>
</evidence>
<dbReference type="EMBL" id="CENE01000009">
    <property type="protein sequence ID" value="CEQ40826.1"/>
    <property type="molecule type" value="Genomic_DNA"/>
</dbReference>
<evidence type="ECO:0000256" key="1">
    <source>
        <dbReference type="SAM" id="MobiDB-lite"/>
    </source>
</evidence>
<evidence type="ECO:0000313" key="3">
    <source>
        <dbReference type="Proteomes" id="UP000243876"/>
    </source>
</evidence>
<proteinExistence type="predicted"/>
<feature type="compositionally biased region" description="Low complexity" evidence="1">
    <location>
        <begin position="1"/>
        <end position="24"/>
    </location>
</feature>
<protein>
    <submittedName>
        <fullName evidence="2">SPOSA6832_02462-mRNA-1:cds</fullName>
    </submittedName>
</protein>
<organism evidence="2 3">
    <name type="scientific">Sporidiobolus salmonicolor</name>
    <name type="common">Yeast-like fungus</name>
    <name type="synonym">Sporobolomyces salmonicolor</name>
    <dbReference type="NCBI Taxonomy" id="5005"/>
    <lineage>
        <taxon>Eukaryota</taxon>
        <taxon>Fungi</taxon>
        <taxon>Dikarya</taxon>
        <taxon>Basidiomycota</taxon>
        <taxon>Pucciniomycotina</taxon>
        <taxon>Microbotryomycetes</taxon>
        <taxon>Sporidiobolales</taxon>
        <taxon>Sporidiobolaceae</taxon>
        <taxon>Sporobolomyces</taxon>
    </lineage>
</organism>
<reference evidence="3" key="1">
    <citation type="submission" date="2015-02" db="EMBL/GenBank/DDBJ databases">
        <authorList>
            <person name="Gon?alves P."/>
        </authorList>
    </citation>
    <scope>NUCLEOTIDE SEQUENCE [LARGE SCALE GENOMIC DNA]</scope>
</reference>